<comment type="similarity">
    <text evidence="1 3">Belongs to the UDP-glycosyltransferase family.</text>
</comment>
<dbReference type="InterPro" id="IPR035595">
    <property type="entry name" value="UDP_glycos_trans_CS"/>
</dbReference>
<dbReference type="Pfam" id="PF00201">
    <property type="entry name" value="UDPGT"/>
    <property type="match status" value="1"/>
</dbReference>
<evidence type="ECO:0000313" key="6">
    <source>
        <dbReference type="EMBL" id="CAI9091596.1"/>
    </source>
</evidence>
<feature type="signal peptide" evidence="5">
    <location>
        <begin position="1"/>
        <end position="18"/>
    </location>
</feature>
<dbReference type="GO" id="GO:1900994">
    <property type="term" value="P:(-)-secologanin biosynthetic process"/>
    <property type="evidence" value="ECO:0007669"/>
    <property type="project" value="UniProtKB-ARBA"/>
</dbReference>
<dbReference type="EMBL" id="OX459118">
    <property type="protein sequence ID" value="CAI9091596.1"/>
    <property type="molecule type" value="Genomic_DNA"/>
</dbReference>
<dbReference type="EC" id="2.4.1.-" evidence="4"/>
<proteinExistence type="inferred from homology"/>
<accession>A0AAV1C8C0</accession>
<dbReference type="CDD" id="cd03784">
    <property type="entry name" value="GT1_Gtf-like"/>
    <property type="match status" value="1"/>
</dbReference>
<dbReference type="PROSITE" id="PS00375">
    <property type="entry name" value="UDPGT"/>
    <property type="match status" value="1"/>
</dbReference>
<name>A0AAV1C8C0_OLDCO</name>
<dbReference type="InterPro" id="IPR002213">
    <property type="entry name" value="UDP_glucos_trans"/>
</dbReference>
<dbReference type="FunFam" id="3.40.50.2000:FF:000040">
    <property type="entry name" value="UDP-glycosyltransferase 76C1"/>
    <property type="match status" value="1"/>
</dbReference>
<evidence type="ECO:0000256" key="4">
    <source>
        <dbReference type="RuleBase" id="RU362057"/>
    </source>
</evidence>
<evidence type="ECO:0000256" key="5">
    <source>
        <dbReference type="SAM" id="SignalP"/>
    </source>
</evidence>
<dbReference type="PANTHER" id="PTHR11926">
    <property type="entry name" value="GLUCOSYL/GLUCURONOSYL TRANSFERASES"/>
    <property type="match status" value="1"/>
</dbReference>
<evidence type="ECO:0000256" key="3">
    <source>
        <dbReference type="RuleBase" id="RU003718"/>
    </source>
</evidence>
<dbReference type="GO" id="GO:0080043">
    <property type="term" value="F:quercetin 3-O-glucosyltransferase activity"/>
    <property type="evidence" value="ECO:0007669"/>
    <property type="project" value="TreeGrafter"/>
</dbReference>
<reference evidence="6" key="1">
    <citation type="submission" date="2023-03" db="EMBL/GenBank/DDBJ databases">
        <authorList>
            <person name="Julca I."/>
        </authorList>
    </citation>
    <scope>NUCLEOTIDE SEQUENCE</scope>
</reference>
<dbReference type="PANTHER" id="PTHR11926:SF1374">
    <property type="entry name" value="UDP-GLYCOSYLTRANSFERASE 76F1-RELATED"/>
    <property type="match status" value="1"/>
</dbReference>
<dbReference type="Gene3D" id="3.40.50.2000">
    <property type="entry name" value="Glycogen Phosphorylase B"/>
    <property type="match status" value="2"/>
</dbReference>
<keyword evidence="5" id="KW-0732">Signal</keyword>
<evidence type="ECO:0000313" key="7">
    <source>
        <dbReference type="Proteomes" id="UP001161247"/>
    </source>
</evidence>
<dbReference type="SUPFAM" id="SSF53756">
    <property type="entry name" value="UDP-Glycosyltransferase/glycogen phosphorylase"/>
    <property type="match status" value="1"/>
</dbReference>
<evidence type="ECO:0000256" key="2">
    <source>
        <dbReference type="ARBA" id="ARBA00022679"/>
    </source>
</evidence>
<sequence length="407" mass="45582">MVHQIMIMQLLNLLISQSLNVISDLNSKYVESLERALSEFLLDDDDDLDLHHTRRGSQGSVACLISDAFLYFTRAVAERFNLPRFVLRTGGFSSFRVFAAFTHLHQKGYLPVQASRLEESIEELPPLRIKDLPAASSPDLELMVELVSDMVEETKASSGLIWNSFEELEQPALEEMRQLFSIPIFPIGPFHKYSSLASSTCLISKDRNCIPWLDKQAPKSVVYVSFGSLALLKEKELLEIAWGLSNCKHPFLLVIMPGLFGLGSEAADPLPKGIMEKLDGRGLVVQWAPQDEVLAHCSVGAFLTHSGWNSTLESISEGVPMICMPLISDQFANAKYVSDVWRVGLRLESLDRENVEKAVKKIMEEKEGEEIRERILELKEKATLCLKPGGSSYESFESLVNYILSPS</sequence>
<keyword evidence="7" id="KW-1185">Reference proteome</keyword>
<evidence type="ECO:0000256" key="1">
    <source>
        <dbReference type="ARBA" id="ARBA00009995"/>
    </source>
</evidence>
<gene>
    <name evidence="6" type="ORF">OLC1_LOCUS3484</name>
</gene>
<feature type="chain" id="PRO_5043381920" description="Glycosyltransferase" evidence="5">
    <location>
        <begin position="19"/>
        <end position="407"/>
    </location>
</feature>
<protein>
    <recommendedName>
        <fullName evidence="4">Glycosyltransferase</fullName>
        <ecNumber evidence="4">2.4.1.-</ecNumber>
    </recommendedName>
</protein>
<dbReference type="AlphaFoldDB" id="A0AAV1C8C0"/>
<organism evidence="6 7">
    <name type="scientific">Oldenlandia corymbosa var. corymbosa</name>
    <dbReference type="NCBI Taxonomy" id="529605"/>
    <lineage>
        <taxon>Eukaryota</taxon>
        <taxon>Viridiplantae</taxon>
        <taxon>Streptophyta</taxon>
        <taxon>Embryophyta</taxon>
        <taxon>Tracheophyta</taxon>
        <taxon>Spermatophyta</taxon>
        <taxon>Magnoliopsida</taxon>
        <taxon>eudicotyledons</taxon>
        <taxon>Gunneridae</taxon>
        <taxon>Pentapetalae</taxon>
        <taxon>asterids</taxon>
        <taxon>lamiids</taxon>
        <taxon>Gentianales</taxon>
        <taxon>Rubiaceae</taxon>
        <taxon>Rubioideae</taxon>
        <taxon>Spermacoceae</taxon>
        <taxon>Hedyotis-Oldenlandia complex</taxon>
        <taxon>Oldenlandia</taxon>
    </lineage>
</organism>
<keyword evidence="3" id="KW-0328">Glycosyltransferase</keyword>
<keyword evidence="2 3" id="KW-0808">Transferase</keyword>
<dbReference type="GO" id="GO:0080044">
    <property type="term" value="F:quercetin 7-O-glucosyltransferase activity"/>
    <property type="evidence" value="ECO:0007669"/>
    <property type="project" value="TreeGrafter"/>
</dbReference>
<dbReference type="Proteomes" id="UP001161247">
    <property type="component" value="Chromosome 1"/>
</dbReference>